<dbReference type="Proteomes" id="UP000317036">
    <property type="component" value="Unassembled WGS sequence"/>
</dbReference>
<evidence type="ECO:0000313" key="1">
    <source>
        <dbReference type="EMBL" id="TVX97563.1"/>
    </source>
</evidence>
<evidence type="ECO:0000313" key="2">
    <source>
        <dbReference type="Proteomes" id="UP000317036"/>
    </source>
</evidence>
<accession>A0A559JCH2</accession>
<sequence length="217" mass="24598">MKFLIIQPKLEKSIVQLESELHNNPSVDVVIFPEGYLNENVEQACLLAKNYNKIFIGGHRRLNDSPKDRAIIINRSGDIILDRIKYSQTAFKSVEGLKIGQILCDELVKQGVKNEDTRGIDLIVHPIGVGMFSEEQFDEWINEAKKLAIIYKTMIIGTSHADGSFRGSDVSIPIAYCFDKNGDSIFVSKNDVRTRILDIQTKTVSFPQPHSQYWENV</sequence>
<dbReference type="AlphaFoldDB" id="A0A559JCH2"/>
<name>A0A559JCH2_9BACL</name>
<dbReference type="EMBL" id="VNJI01000106">
    <property type="protein sequence ID" value="TVX97563.1"/>
    <property type="molecule type" value="Genomic_DNA"/>
</dbReference>
<reference evidence="1 2" key="1">
    <citation type="submission" date="2019-07" db="EMBL/GenBank/DDBJ databases">
        <authorList>
            <person name="Kim J."/>
        </authorList>
    </citation>
    <scope>NUCLEOTIDE SEQUENCE [LARGE SCALE GENOMIC DNA]</scope>
    <source>
        <strain evidence="1 2">JC52</strain>
    </source>
</reference>
<dbReference type="RefSeq" id="WP_144855314.1">
    <property type="nucleotide sequence ID" value="NZ_VNJI01000106.1"/>
</dbReference>
<organism evidence="1 2">
    <name type="scientific">Paenibacillus cremeus</name>
    <dbReference type="NCBI Taxonomy" id="2163881"/>
    <lineage>
        <taxon>Bacteria</taxon>
        <taxon>Bacillati</taxon>
        <taxon>Bacillota</taxon>
        <taxon>Bacilli</taxon>
        <taxon>Bacillales</taxon>
        <taxon>Paenibacillaceae</taxon>
        <taxon>Paenibacillus</taxon>
    </lineage>
</organism>
<dbReference type="InterPro" id="IPR036526">
    <property type="entry name" value="C-N_Hydrolase_sf"/>
</dbReference>
<keyword evidence="2" id="KW-1185">Reference proteome</keyword>
<dbReference type="SUPFAM" id="SSF56317">
    <property type="entry name" value="Carbon-nitrogen hydrolase"/>
    <property type="match status" value="1"/>
</dbReference>
<protein>
    <recommendedName>
        <fullName evidence="3">CN hydrolase domain-containing protein</fullName>
    </recommendedName>
</protein>
<proteinExistence type="predicted"/>
<evidence type="ECO:0008006" key="3">
    <source>
        <dbReference type="Google" id="ProtNLM"/>
    </source>
</evidence>
<comment type="caution">
    <text evidence="1">The sequence shown here is derived from an EMBL/GenBank/DDBJ whole genome shotgun (WGS) entry which is preliminary data.</text>
</comment>
<gene>
    <name evidence="1" type="ORF">FPZ49_34995</name>
</gene>
<dbReference type="OrthoDB" id="1894469at2"/>